<dbReference type="InterPro" id="IPR000595">
    <property type="entry name" value="cNMP-bd_dom"/>
</dbReference>
<dbReference type="PROSITE" id="PS51063">
    <property type="entry name" value="HTH_CRP_2"/>
    <property type="match status" value="1"/>
</dbReference>
<evidence type="ECO:0000256" key="1">
    <source>
        <dbReference type="ARBA" id="ARBA00023015"/>
    </source>
</evidence>
<dbReference type="InterPro" id="IPR036390">
    <property type="entry name" value="WH_DNA-bd_sf"/>
</dbReference>
<proteinExistence type="predicted"/>
<dbReference type="EMBL" id="PVZC01000002">
    <property type="protein sequence ID" value="PRY00707.1"/>
    <property type="molecule type" value="Genomic_DNA"/>
</dbReference>
<evidence type="ECO:0000256" key="3">
    <source>
        <dbReference type="ARBA" id="ARBA00023163"/>
    </source>
</evidence>
<sequence>MERQIFGSGQVSWPPATTLARLTEAERDDLLARGRPRLYAAGQTLIRQGESTTQVIVLLDGYVKITGAGDEGRVTFLAIRVGGDLVGELAALDGDPRLATVTAGGAVLGRVITRDDFRRFLTANPGAGETIISSISAKLRGATHKLVDFNGRPVRVRVARVLVELARAYGKATPQGVELSVSLTQPELAGLVSASEPAVHKALTELRRDDVIATGYRGWVVKDADALRSLGGLGTCPDA</sequence>
<dbReference type="PROSITE" id="PS50042">
    <property type="entry name" value="CNMP_BINDING_3"/>
    <property type="match status" value="1"/>
</dbReference>
<dbReference type="GO" id="GO:0005829">
    <property type="term" value="C:cytosol"/>
    <property type="evidence" value="ECO:0007669"/>
    <property type="project" value="TreeGrafter"/>
</dbReference>
<evidence type="ECO:0000259" key="4">
    <source>
        <dbReference type="PROSITE" id="PS50042"/>
    </source>
</evidence>
<keyword evidence="7" id="KW-1185">Reference proteome</keyword>
<dbReference type="SUPFAM" id="SSF46785">
    <property type="entry name" value="Winged helix' DNA-binding domain"/>
    <property type="match status" value="1"/>
</dbReference>
<dbReference type="InterPro" id="IPR014710">
    <property type="entry name" value="RmlC-like_jellyroll"/>
</dbReference>
<dbReference type="InterPro" id="IPR018490">
    <property type="entry name" value="cNMP-bd_dom_sf"/>
</dbReference>
<keyword evidence="1" id="KW-0805">Transcription regulation</keyword>
<feature type="domain" description="Cyclic nucleotide-binding" evidence="4">
    <location>
        <begin position="18"/>
        <end position="121"/>
    </location>
</feature>
<feature type="domain" description="HTH crp-type" evidence="5">
    <location>
        <begin position="152"/>
        <end position="225"/>
    </location>
</feature>
<dbReference type="Proteomes" id="UP000237846">
    <property type="component" value="Unassembled WGS sequence"/>
</dbReference>
<dbReference type="PANTHER" id="PTHR24567:SF68">
    <property type="entry name" value="DNA-BINDING TRANSCRIPTIONAL DUAL REGULATOR CRP"/>
    <property type="match status" value="1"/>
</dbReference>
<dbReference type="InterPro" id="IPR036388">
    <property type="entry name" value="WH-like_DNA-bd_sf"/>
</dbReference>
<dbReference type="SMART" id="SM00100">
    <property type="entry name" value="cNMP"/>
    <property type="match status" value="1"/>
</dbReference>
<dbReference type="InterPro" id="IPR050397">
    <property type="entry name" value="Env_Response_Regulators"/>
</dbReference>
<protein>
    <submittedName>
        <fullName evidence="6">CRP-like cAMP-binding protein</fullName>
    </submittedName>
</protein>
<reference evidence="6 7" key="1">
    <citation type="submission" date="2018-03" db="EMBL/GenBank/DDBJ databases">
        <title>Genomic Encyclopedia of Archaeal and Bacterial Type Strains, Phase II (KMG-II): from individual species to whole genera.</title>
        <authorList>
            <person name="Goeker M."/>
        </authorList>
    </citation>
    <scope>NUCLEOTIDE SEQUENCE [LARGE SCALE GENOMIC DNA]</scope>
    <source>
        <strain evidence="6 7">DSM 45601</strain>
    </source>
</reference>
<name>A0A2T0QA35_9ACTN</name>
<dbReference type="PANTHER" id="PTHR24567">
    <property type="entry name" value="CRP FAMILY TRANSCRIPTIONAL REGULATORY PROTEIN"/>
    <property type="match status" value="1"/>
</dbReference>
<accession>A0A2T0QA35</accession>
<dbReference type="RefSeq" id="WP_106243578.1">
    <property type="nucleotide sequence ID" value="NZ_PVZC01000002.1"/>
</dbReference>
<gene>
    <name evidence="6" type="ORF">CLV72_102339</name>
</gene>
<dbReference type="Pfam" id="PF13545">
    <property type="entry name" value="HTH_Crp_2"/>
    <property type="match status" value="1"/>
</dbReference>
<dbReference type="SUPFAM" id="SSF51206">
    <property type="entry name" value="cAMP-binding domain-like"/>
    <property type="match status" value="1"/>
</dbReference>
<dbReference type="Gene3D" id="2.60.120.10">
    <property type="entry name" value="Jelly Rolls"/>
    <property type="match status" value="1"/>
</dbReference>
<dbReference type="OrthoDB" id="41390at2"/>
<dbReference type="GO" id="GO:0003700">
    <property type="term" value="F:DNA-binding transcription factor activity"/>
    <property type="evidence" value="ECO:0007669"/>
    <property type="project" value="TreeGrafter"/>
</dbReference>
<keyword evidence="2" id="KW-0238">DNA-binding</keyword>
<evidence type="ECO:0000259" key="5">
    <source>
        <dbReference type="PROSITE" id="PS51063"/>
    </source>
</evidence>
<comment type="caution">
    <text evidence="6">The sequence shown here is derived from an EMBL/GenBank/DDBJ whole genome shotgun (WGS) entry which is preliminary data.</text>
</comment>
<organism evidence="6 7">
    <name type="scientific">Allonocardiopsis opalescens</name>
    <dbReference type="NCBI Taxonomy" id="1144618"/>
    <lineage>
        <taxon>Bacteria</taxon>
        <taxon>Bacillati</taxon>
        <taxon>Actinomycetota</taxon>
        <taxon>Actinomycetes</taxon>
        <taxon>Streptosporangiales</taxon>
        <taxon>Allonocardiopsis</taxon>
    </lineage>
</organism>
<dbReference type="Gene3D" id="1.10.10.10">
    <property type="entry name" value="Winged helix-like DNA-binding domain superfamily/Winged helix DNA-binding domain"/>
    <property type="match status" value="1"/>
</dbReference>
<evidence type="ECO:0000313" key="7">
    <source>
        <dbReference type="Proteomes" id="UP000237846"/>
    </source>
</evidence>
<dbReference type="CDD" id="cd00038">
    <property type="entry name" value="CAP_ED"/>
    <property type="match status" value="1"/>
</dbReference>
<dbReference type="AlphaFoldDB" id="A0A2T0QA35"/>
<evidence type="ECO:0000256" key="2">
    <source>
        <dbReference type="ARBA" id="ARBA00023125"/>
    </source>
</evidence>
<dbReference type="InterPro" id="IPR012318">
    <property type="entry name" value="HTH_CRP"/>
</dbReference>
<evidence type="ECO:0000313" key="6">
    <source>
        <dbReference type="EMBL" id="PRY00707.1"/>
    </source>
</evidence>
<dbReference type="GO" id="GO:0003677">
    <property type="term" value="F:DNA binding"/>
    <property type="evidence" value="ECO:0007669"/>
    <property type="project" value="UniProtKB-KW"/>
</dbReference>
<keyword evidence="3" id="KW-0804">Transcription</keyword>
<dbReference type="Pfam" id="PF00027">
    <property type="entry name" value="cNMP_binding"/>
    <property type="match status" value="1"/>
</dbReference>